<dbReference type="InterPro" id="IPR009057">
    <property type="entry name" value="Homeodomain-like_sf"/>
</dbReference>
<dbReference type="Gramene" id="TuG1812G0100001701.01.T01">
    <property type="protein sequence ID" value="TuG1812G0100001701.01.T01"/>
    <property type="gene ID" value="TuG1812G0100001701.01"/>
</dbReference>
<feature type="domain" description="HTH myb-type" evidence="2">
    <location>
        <begin position="7"/>
        <end position="32"/>
    </location>
</feature>
<dbReference type="InterPro" id="IPR050560">
    <property type="entry name" value="MYB_TF"/>
</dbReference>
<sequence length="50" mass="6053">MEQQIGLIARSLPGRIGKQCQERWHNHLNPDIQRDAWTMRRNMHCIMPRE</sequence>
<evidence type="ECO:0000313" key="3">
    <source>
        <dbReference type="EnsemblPlants" id="TuG1812G0100001701.01.T01"/>
    </source>
</evidence>
<dbReference type="AlphaFoldDB" id="A0A8R7NYE8"/>
<dbReference type="PROSITE" id="PS51294">
    <property type="entry name" value="HTH_MYB"/>
    <property type="match status" value="1"/>
</dbReference>
<organism evidence="3 4">
    <name type="scientific">Triticum urartu</name>
    <name type="common">Red wild einkorn</name>
    <name type="synonym">Crithodium urartu</name>
    <dbReference type="NCBI Taxonomy" id="4572"/>
    <lineage>
        <taxon>Eukaryota</taxon>
        <taxon>Viridiplantae</taxon>
        <taxon>Streptophyta</taxon>
        <taxon>Embryophyta</taxon>
        <taxon>Tracheophyta</taxon>
        <taxon>Spermatophyta</taxon>
        <taxon>Magnoliopsida</taxon>
        <taxon>Liliopsida</taxon>
        <taxon>Poales</taxon>
        <taxon>Poaceae</taxon>
        <taxon>BOP clade</taxon>
        <taxon>Pooideae</taxon>
        <taxon>Triticodae</taxon>
        <taxon>Triticeae</taxon>
        <taxon>Triticinae</taxon>
        <taxon>Triticum</taxon>
    </lineage>
</organism>
<evidence type="ECO:0000259" key="2">
    <source>
        <dbReference type="PROSITE" id="PS51294"/>
    </source>
</evidence>
<dbReference type="GO" id="GO:0000981">
    <property type="term" value="F:DNA-binding transcription factor activity, RNA polymerase II-specific"/>
    <property type="evidence" value="ECO:0007669"/>
    <property type="project" value="TreeGrafter"/>
</dbReference>
<dbReference type="Gene3D" id="1.10.10.60">
    <property type="entry name" value="Homeodomain-like"/>
    <property type="match status" value="1"/>
</dbReference>
<keyword evidence="1" id="KW-0238">DNA-binding</keyword>
<dbReference type="InterPro" id="IPR017930">
    <property type="entry name" value="Myb_dom"/>
</dbReference>
<reference evidence="3" key="3">
    <citation type="submission" date="2022-06" db="UniProtKB">
        <authorList>
            <consortium name="EnsemblPlants"/>
        </authorList>
    </citation>
    <scope>IDENTIFICATION</scope>
</reference>
<proteinExistence type="predicted"/>
<protein>
    <recommendedName>
        <fullName evidence="2">HTH myb-type domain-containing protein</fullName>
    </recommendedName>
</protein>
<evidence type="ECO:0000313" key="4">
    <source>
        <dbReference type="Proteomes" id="UP000015106"/>
    </source>
</evidence>
<reference evidence="4" key="1">
    <citation type="journal article" date="2013" name="Nature">
        <title>Draft genome of the wheat A-genome progenitor Triticum urartu.</title>
        <authorList>
            <person name="Ling H.Q."/>
            <person name="Zhao S."/>
            <person name="Liu D."/>
            <person name="Wang J."/>
            <person name="Sun H."/>
            <person name="Zhang C."/>
            <person name="Fan H."/>
            <person name="Li D."/>
            <person name="Dong L."/>
            <person name="Tao Y."/>
            <person name="Gao C."/>
            <person name="Wu H."/>
            <person name="Li Y."/>
            <person name="Cui Y."/>
            <person name="Guo X."/>
            <person name="Zheng S."/>
            <person name="Wang B."/>
            <person name="Yu K."/>
            <person name="Liang Q."/>
            <person name="Yang W."/>
            <person name="Lou X."/>
            <person name="Chen J."/>
            <person name="Feng M."/>
            <person name="Jian J."/>
            <person name="Zhang X."/>
            <person name="Luo G."/>
            <person name="Jiang Y."/>
            <person name="Liu J."/>
            <person name="Wang Z."/>
            <person name="Sha Y."/>
            <person name="Zhang B."/>
            <person name="Wu H."/>
            <person name="Tang D."/>
            <person name="Shen Q."/>
            <person name="Xue P."/>
            <person name="Zou S."/>
            <person name="Wang X."/>
            <person name="Liu X."/>
            <person name="Wang F."/>
            <person name="Yang Y."/>
            <person name="An X."/>
            <person name="Dong Z."/>
            <person name="Zhang K."/>
            <person name="Zhang X."/>
            <person name="Luo M.C."/>
            <person name="Dvorak J."/>
            <person name="Tong Y."/>
            <person name="Wang J."/>
            <person name="Yang H."/>
            <person name="Li Z."/>
            <person name="Wang D."/>
            <person name="Zhang A."/>
            <person name="Wang J."/>
        </authorList>
    </citation>
    <scope>NUCLEOTIDE SEQUENCE</scope>
    <source>
        <strain evidence="4">cv. G1812</strain>
    </source>
</reference>
<name>A0A8R7NYE8_TRIUA</name>
<evidence type="ECO:0000256" key="1">
    <source>
        <dbReference type="ARBA" id="ARBA00023125"/>
    </source>
</evidence>
<dbReference type="SUPFAM" id="SSF46689">
    <property type="entry name" value="Homeodomain-like"/>
    <property type="match status" value="1"/>
</dbReference>
<dbReference type="CDD" id="cd00167">
    <property type="entry name" value="SANT"/>
    <property type="match status" value="1"/>
</dbReference>
<dbReference type="Pfam" id="PF13921">
    <property type="entry name" value="Myb_DNA-bind_6"/>
    <property type="match status" value="1"/>
</dbReference>
<accession>A0A8R7NYE8</accession>
<dbReference type="InterPro" id="IPR001005">
    <property type="entry name" value="SANT/Myb"/>
</dbReference>
<dbReference type="EnsemblPlants" id="TuG1812G0100001701.01.T01">
    <property type="protein sequence ID" value="TuG1812G0100001701.01.T01"/>
    <property type="gene ID" value="TuG1812G0100001701.01"/>
</dbReference>
<keyword evidence="4" id="KW-1185">Reference proteome</keyword>
<dbReference type="PANTHER" id="PTHR45614:SF194">
    <property type="entry name" value="TRANSCRIPTION FACTOR MYB3R-3-RELATED"/>
    <property type="match status" value="1"/>
</dbReference>
<dbReference type="GO" id="GO:0005634">
    <property type="term" value="C:nucleus"/>
    <property type="evidence" value="ECO:0007669"/>
    <property type="project" value="TreeGrafter"/>
</dbReference>
<dbReference type="PANTHER" id="PTHR45614">
    <property type="entry name" value="MYB PROTEIN-RELATED"/>
    <property type="match status" value="1"/>
</dbReference>
<dbReference type="GO" id="GO:0000978">
    <property type="term" value="F:RNA polymerase II cis-regulatory region sequence-specific DNA binding"/>
    <property type="evidence" value="ECO:0007669"/>
    <property type="project" value="TreeGrafter"/>
</dbReference>
<reference evidence="3" key="2">
    <citation type="submission" date="2018-03" db="EMBL/GenBank/DDBJ databases">
        <title>The Triticum urartu genome reveals the dynamic nature of wheat genome evolution.</title>
        <authorList>
            <person name="Ling H."/>
            <person name="Ma B."/>
            <person name="Shi X."/>
            <person name="Liu H."/>
            <person name="Dong L."/>
            <person name="Sun H."/>
            <person name="Cao Y."/>
            <person name="Gao Q."/>
            <person name="Zheng S."/>
            <person name="Li Y."/>
            <person name="Yu Y."/>
            <person name="Du H."/>
            <person name="Qi M."/>
            <person name="Li Y."/>
            <person name="Yu H."/>
            <person name="Cui Y."/>
            <person name="Wang N."/>
            <person name="Chen C."/>
            <person name="Wu H."/>
            <person name="Zhao Y."/>
            <person name="Zhang J."/>
            <person name="Li Y."/>
            <person name="Zhou W."/>
            <person name="Zhang B."/>
            <person name="Hu W."/>
            <person name="Eijk M."/>
            <person name="Tang J."/>
            <person name="Witsenboer H."/>
            <person name="Zhao S."/>
            <person name="Li Z."/>
            <person name="Zhang A."/>
            <person name="Wang D."/>
            <person name="Liang C."/>
        </authorList>
    </citation>
    <scope>NUCLEOTIDE SEQUENCE [LARGE SCALE GENOMIC DNA]</scope>
    <source>
        <strain evidence="3">cv. G1812</strain>
    </source>
</reference>
<dbReference type="Proteomes" id="UP000015106">
    <property type="component" value="Chromosome 1"/>
</dbReference>